<name>A0ABU1EQS0_9FLAO</name>
<sequence length="214" mass="24349">MKSFIALFAILLFSLISNAQEESETFLIEKDTWSLGGFLSIGGSNREDTDMTPYNDLDSFSFSIRPETGYFVSDNLALGLSLGYSYGRTKYNGSELRDKSIRHNIMVSPYARKFFAISPKIAFTLMGSLEYSYDRFENIGDSDLDYTETNIYGVNLRPGFSYLLSDKFTIDANIGNIYYSYLDRLNDGREDMSSSNYGLNLSSNIYLGIRYYIN</sequence>
<dbReference type="Proteomes" id="UP001257234">
    <property type="component" value="Unassembled WGS sequence"/>
</dbReference>
<feature type="chain" id="PRO_5045881789" evidence="2">
    <location>
        <begin position="20"/>
        <end position="214"/>
    </location>
</feature>
<dbReference type="Pfam" id="PF13505">
    <property type="entry name" value="OMP_b-brl"/>
    <property type="match status" value="1"/>
</dbReference>
<proteinExistence type="predicted"/>
<feature type="signal peptide" evidence="2">
    <location>
        <begin position="1"/>
        <end position="19"/>
    </location>
</feature>
<comment type="caution">
    <text evidence="4">The sequence shown here is derived from an EMBL/GenBank/DDBJ whole genome shotgun (WGS) entry which is preliminary data.</text>
</comment>
<evidence type="ECO:0000256" key="2">
    <source>
        <dbReference type="SAM" id="SignalP"/>
    </source>
</evidence>
<accession>A0ABU1EQS0</accession>
<keyword evidence="5" id="KW-1185">Reference proteome</keyword>
<evidence type="ECO:0000256" key="1">
    <source>
        <dbReference type="ARBA" id="ARBA00022729"/>
    </source>
</evidence>
<evidence type="ECO:0000313" key="5">
    <source>
        <dbReference type="Proteomes" id="UP001257234"/>
    </source>
</evidence>
<evidence type="ECO:0000259" key="3">
    <source>
        <dbReference type="Pfam" id="PF13505"/>
    </source>
</evidence>
<dbReference type="InterPro" id="IPR027385">
    <property type="entry name" value="Beta-barrel_OMP"/>
</dbReference>
<reference evidence="5" key="1">
    <citation type="submission" date="2023-07" db="EMBL/GenBank/DDBJ databases">
        <title>Christiangramia sp. SM2212., a novel bacterium of the family Flavobacteriaceae isolated from the sea sediment.</title>
        <authorList>
            <person name="Wang J."/>
            <person name="Zhang X."/>
        </authorList>
    </citation>
    <scope>NUCLEOTIDE SEQUENCE [LARGE SCALE GENOMIC DNA]</scope>
    <source>
        <strain evidence="5">SM2212</strain>
    </source>
</reference>
<feature type="domain" description="Outer membrane protein beta-barrel" evidence="3">
    <location>
        <begin position="26"/>
        <end position="202"/>
    </location>
</feature>
<dbReference type="EMBL" id="JAVJIU010000003">
    <property type="protein sequence ID" value="MDR5590735.1"/>
    <property type="molecule type" value="Genomic_DNA"/>
</dbReference>
<protein>
    <submittedName>
        <fullName evidence="4">Outer membrane beta-barrel protein</fullName>
    </submittedName>
</protein>
<keyword evidence="1 2" id="KW-0732">Signal</keyword>
<gene>
    <name evidence="4" type="ORF">RE431_08785</name>
</gene>
<dbReference type="RefSeq" id="WP_309561611.1">
    <property type="nucleotide sequence ID" value="NZ_JAVJIU010000003.1"/>
</dbReference>
<evidence type="ECO:0000313" key="4">
    <source>
        <dbReference type="EMBL" id="MDR5590735.1"/>
    </source>
</evidence>
<organism evidence="4 5">
    <name type="scientific">Christiangramia sediminicola</name>
    <dbReference type="NCBI Taxonomy" id="3073267"/>
    <lineage>
        <taxon>Bacteria</taxon>
        <taxon>Pseudomonadati</taxon>
        <taxon>Bacteroidota</taxon>
        <taxon>Flavobacteriia</taxon>
        <taxon>Flavobacteriales</taxon>
        <taxon>Flavobacteriaceae</taxon>
        <taxon>Christiangramia</taxon>
    </lineage>
</organism>